<protein>
    <submittedName>
        <fullName evidence="7">LysR family transcription regulator protein</fullName>
    </submittedName>
</protein>
<feature type="domain" description="HTH lysR-type" evidence="6">
    <location>
        <begin position="3"/>
        <end position="60"/>
    </location>
</feature>
<dbReference type="Gene3D" id="3.40.190.10">
    <property type="entry name" value="Periplasmic binding protein-like II"/>
    <property type="match status" value="2"/>
</dbReference>
<evidence type="ECO:0000256" key="2">
    <source>
        <dbReference type="ARBA" id="ARBA00023015"/>
    </source>
</evidence>
<evidence type="ECO:0000256" key="3">
    <source>
        <dbReference type="ARBA" id="ARBA00023125"/>
    </source>
</evidence>
<dbReference type="PANTHER" id="PTHR30537:SF70">
    <property type="entry name" value="HTH-TYPE TRANSCRIPTIONAL ACTIVATOR AMPR"/>
    <property type="match status" value="1"/>
</dbReference>
<organism evidence="7 8">
    <name type="scientific">Herbaspirillum seropedicae (strain SmR1)</name>
    <dbReference type="NCBI Taxonomy" id="757424"/>
    <lineage>
        <taxon>Bacteria</taxon>
        <taxon>Pseudomonadati</taxon>
        <taxon>Pseudomonadota</taxon>
        <taxon>Betaproteobacteria</taxon>
        <taxon>Burkholderiales</taxon>
        <taxon>Oxalobacteraceae</taxon>
        <taxon>Herbaspirillum</taxon>
    </lineage>
</organism>
<dbReference type="OrthoDB" id="9178397at2"/>
<keyword evidence="3" id="KW-0238">DNA-binding</keyword>
<gene>
    <name evidence="7" type="primary">ampR</name>
    <name evidence="7" type="ordered locus">Hsero_3348</name>
</gene>
<proteinExistence type="inferred from homology"/>
<dbReference type="PRINTS" id="PR00039">
    <property type="entry name" value="HTHLYSR"/>
</dbReference>
<dbReference type="EMBL" id="CP002039">
    <property type="protein sequence ID" value="ADJ64829.1"/>
    <property type="molecule type" value="Genomic_DNA"/>
</dbReference>
<dbReference type="GO" id="GO:0006351">
    <property type="term" value="P:DNA-templated transcription"/>
    <property type="evidence" value="ECO:0007669"/>
    <property type="project" value="TreeGrafter"/>
</dbReference>
<evidence type="ECO:0000313" key="8">
    <source>
        <dbReference type="Proteomes" id="UP000000329"/>
    </source>
</evidence>
<dbReference type="Proteomes" id="UP000000329">
    <property type="component" value="Chromosome"/>
</dbReference>
<evidence type="ECO:0000256" key="5">
    <source>
        <dbReference type="ARBA" id="ARBA00023163"/>
    </source>
</evidence>
<keyword evidence="8" id="KW-1185">Reference proteome</keyword>
<keyword evidence="5" id="KW-0804">Transcription</keyword>
<dbReference type="Pfam" id="PF00126">
    <property type="entry name" value="HTH_1"/>
    <property type="match status" value="1"/>
</dbReference>
<dbReference type="HOGENOM" id="CLU_039613_37_0_4"/>
<dbReference type="GO" id="GO:0003700">
    <property type="term" value="F:DNA-binding transcription factor activity"/>
    <property type="evidence" value="ECO:0007669"/>
    <property type="project" value="InterPro"/>
</dbReference>
<dbReference type="Pfam" id="PF03466">
    <property type="entry name" value="LysR_substrate"/>
    <property type="match status" value="1"/>
</dbReference>
<dbReference type="eggNOG" id="COG0583">
    <property type="taxonomic scope" value="Bacteria"/>
</dbReference>
<dbReference type="InterPro" id="IPR000847">
    <property type="entry name" value="LysR_HTH_N"/>
</dbReference>
<evidence type="ECO:0000256" key="4">
    <source>
        <dbReference type="ARBA" id="ARBA00023159"/>
    </source>
</evidence>
<dbReference type="InterPro" id="IPR036390">
    <property type="entry name" value="WH_DNA-bd_sf"/>
</dbReference>
<dbReference type="GO" id="GO:0043565">
    <property type="term" value="F:sequence-specific DNA binding"/>
    <property type="evidence" value="ECO:0007669"/>
    <property type="project" value="TreeGrafter"/>
</dbReference>
<dbReference type="FunFam" id="1.10.10.10:FF:000038">
    <property type="entry name" value="Glycine cleavage system transcriptional activator"/>
    <property type="match status" value="1"/>
</dbReference>
<dbReference type="SUPFAM" id="SSF53850">
    <property type="entry name" value="Periplasmic binding protein-like II"/>
    <property type="match status" value="1"/>
</dbReference>
<dbReference type="STRING" id="757424.Hsero_3348"/>
<reference evidence="7 8" key="1">
    <citation type="submission" date="2010-04" db="EMBL/GenBank/DDBJ databases">
        <title>The genome of Herbaspirillum seropedicae SmR1, an endophytic, nitrogen-fixing, plant-growth promoting beta-Proteobacteria.</title>
        <authorList>
            <person name="Pedrosa F.O."/>
            <person name="Monteiro R.A."/>
            <person name="Wassem R."/>
            <person name="Cruz L.M."/>
            <person name="Ayub R.A."/>
            <person name="Colauto N.B."/>
            <person name="Fernandez M.A."/>
            <person name="Fungaro M.H.P."/>
            <person name="Grisard E.C."/>
            <person name="Hungria M."/>
            <person name="Madeira H.M.F."/>
            <person name="Nodari R.O."/>
            <person name="Osaku C.A."/>
            <person name="Petzl-Erler M.L."/>
            <person name="Terenzi H."/>
            <person name="Vieira L.G.E."/>
            <person name="Almeida M.I.M."/>
            <person name="Alves L.R."/>
            <person name="Arantes O.M.N."/>
            <person name="Balsanelli E."/>
            <person name="Barcellos F.G."/>
            <person name="Baura V.A."/>
            <person name="Binde D.R."/>
            <person name="Campo R.J."/>
            <person name="Chubatsu L.S."/>
            <person name="Chueire L.M.O."/>
            <person name="Ciferri R.R."/>
            <person name="Correa L.C."/>
            <person name="da Conceicao Silva J.L."/>
            <person name="Dabul A.N.G."/>
            <person name="Dambros B.P."/>
            <person name="Faoro H."/>
            <person name="Favetti A."/>
            <person name="Friedermann G."/>
            <person name="Furlaneto M.C."/>
            <person name="Gasques L.S."/>
            <person name="Gimenes C.C.T."/>
            <person name="Gioppo N.M.R."/>
            <person name="Glienke-Blanco C."/>
            <person name="Godoy L.P."/>
            <person name="Guerra M.P."/>
            <person name="Karp S."/>
            <person name="Kava-Cordeiro V."/>
            <person name="Margarido V.P."/>
            <person name="Mathioni S.M."/>
            <person name="Menck-Soares M.A."/>
            <person name="Murace N.K."/>
            <person name="Nicolas M.F."/>
            <person name="Oliveira C.E.C."/>
            <person name="Pagnan N.A.B."/>
            <person name="Pamphile J.A."/>
            <person name="Patussi E.V."/>
            <person name="Pereira L.F.P."/>
            <person name="Pereira-Ferrari L."/>
            <person name="Pinto F.G.S."/>
            <person name="Precoma C."/>
            <person name="Prioli A.J."/>
            <person name="Prioli S.M.A.P."/>
            <person name="Raittz R.T."/>
            <person name="Ramos H.J.O."/>
            <person name="Ribeiro E.M.S.F."/>
            <person name="Rigo L.U."/>
            <person name="Rocha C.L.M.S.C."/>
            <person name="Rocha S.N."/>
            <person name="Santos K."/>
            <person name="Satori D."/>
            <person name="Silva A.G."/>
            <person name="Simao R.C.G."/>
            <person name="Soares M.A.M."/>
            <person name="Souza E.M."/>
            <person name="Steffens M.B.R."/>
            <person name="Steindel M."/>
            <person name="Tadra-Sfeir M.Z."/>
            <person name="Takahashi E.K."/>
            <person name="Torres R.A."/>
            <person name="Valle J.S."/>
            <person name="Vernal J.I."/>
            <person name="Vilas-Boas L.A."/>
            <person name="Watanabe M.A.E."/>
            <person name="Weiss V.A."/>
            <person name="Yates M.A."/>
            <person name="Souza E.M."/>
        </authorList>
    </citation>
    <scope>NUCLEOTIDE SEQUENCE [LARGE SCALE GENOMIC DNA]</scope>
    <source>
        <strain evidence="7 8">SmR1</strain>
    </source>
</reference>
<dbReference type="Gene3D" id="1.10.10.10">
    <property type="entry name" value="Winged helix-like DNA-binding domain superfamily/Winged helix DNA-binding domain"/>
    <property type="match status" value="1"/>
</dbReference>
<comment type="similarity">
    <text evidence="1">Belongs to the LysR transcriptional regulatory family.</text>
</comment>
<dbReference type="PROSITE" id="PS50931">
    <property type="entry name" value="HTH_LYSR"/>
    <property type="match status" value="1"/>
</dbReference>
<evidence type="ECO:0000256" key="1">
    <source>
        <dbReference type="ARBA" id="ARBA00009437"/>
    </source>
</evidence>
<dbReference type="KEGG" id="hse:Hsero_3348"/>
<evidence type="ECO:0000313" key="7">
    <source>
        <dbReference type="EMBL" id="ADJ64829.1"/>
    </source>
</evidence>
<evidence type="ECO:0000259" key="6">
    <source>
        <dbReference type="PROSITE" id="PS50931"/>
    </source>
</evidence>
<dbReference type="SUPFAM" id="SSF46785">
    <property type="entry name" value="Winged helix' DNA-binding domain"/>
    <property type="match status" value="1"/>
</dbReference>
<sequence length="287" mass="31575">MYLPLNALRAFEVSARHLSFTRAAEELSVTQTAVSMQVKNLEQRLGVALFRRLPRGLALTDEGLALLPVVAQSFGRIADVLAQFEDGRRREVLTVGVVGTFAVGWLMPRLRQFQQQHPFVDLRLLTNNNRVDLAGEGLDYAIRFGDGAWHGTQAERLFEAPLAPMCAPAIAARLRSPADLGAETLLRSYRSDEWGRWFAAAGAACPPLRGFVFDSSLALAEAAAQEAGVALLPVLMFERELQQGRLVCPFGQRIVLGAYWLTSLKSRPQTAAMAAFRQWLQSHAGAM</sequence>
<dbReference type="InterPro" id="IPR058163">
    <property type="entry name" value="LysR-type_TF_proteobact-type"/>
</dbReference>
<dbReference type="GeneID" id="29389794"/>
<dbReference type="RefSeq" id="WP_013235293.1">
    <property type="nucleotide sequence ID" value="NC_014323.1"/>
</dbReference>
<keyword evidence="4" id="KW-0010">Activator</keyword>
<name>D8J246_HERSS</name>
<dbReference type="PANTHER" id="PTHR30537">
    <property type="entry name" value="HTH-TYPE TRANSCRIPTIONAL REGULATOR"/>
    <property type="match status" value="1"/>
</dbReference>
<keyword evidence="2" id="KW-0805">Transcription regulation</keyword>
<accession>D8J246</accession>
<dbReference type="InterPro" id="IPR036388">
    <property type="entry name" value="WH-like_DNA-bd_sf"/>
</dbReference>
<dbReference type="InterPro" id="IPR005119">
    <property type="entry name" value="LysR_subst-bd"/>
</dbReference>
<dbReference type="AlphaFoldDB" id="D8J246"/>